<protein>
    <recommendedName>
        <fullName evidence="6">SAPS-domain-containing protein</fullName>
    </recommendedName>
</protein>
<dbReference type="OrthoDB" id="10259133at2759"/>
<dbReference type="Proteomes" id="UP000567179">
    <property type="component" value="Unassembled WGS sequence"/>
</dbReference>
<keyword evidence="5" id="KW-1185">Reference proteome</keyword>
<feature type="region of interest" description="Disordered" evidence="3">
    <location>
        <begin position="524"/>
        <end position="611"/>
    </location>
</feature>
<evidence type="ECO:0000313" key="5">
    <source>
        <dbReference type="Proteomes" id="UP000567179"/>
    </source>
</evidence>
<feature type="compositionally biased region" description="Acidic residues" evidence="3">
    <location>
        <begin position="838"/>
        <end position="847"/>
    </location>
</feature>
<feature type="compositionally biased region" description="Basic residues" evidence="3">
    <location>
        <begin position="594"/>
        <end position="604"/>
    </location>
</feature>
<comment type="caution">
    <text evidence="4">The sequence shown here is derived from an EMBL/GenBank/DDBJ whole genome shotgun (WGS) entry which is preliminary data.</text>
</comment>
<dbReference type="PANTHER" id="PTHR12634">
    <property type="entry name" value="SIT4 YEAST -ASSOCIATING PROTEIN-RELATED"/>
    <property type="match status" value="1"/>
</dbReference>
<feature type="compositionally biased region" description="Low complexity" evidence="3">
    <location>
        <begin position="1009"/>
        <end position="1027"/>
    </location>
</feature>
<feature type="compositionally biased region" description="Polar residues" evidence="3">
    <location>
        <begin position="982"/>
        <end position="996"/>
    </location>
</feature>
<feature type="compositionally biased region" description="Low complexity" evidence="3">
    <location>
        <begin position="965"/>
        <end position="974"/>
    </location>
</feature>
<evidence type="ECO:0000256" key="3">
    <source>
        <dbReference type="SAM" id="MobiDB-lite"/>
    </source>
</evidence>
<proteinExistence type="inferred from homology"/>
<feature type="region of interest" description="Disordered" evidence="3">
    <location>
        <begin position="888"/>
        <end position="945"/>
    </location>
</feature>
<evidence type="ECO:0000256" key="2">
    <source>
        <dbReference type="ARBA" id="ARBA00023306"/>
    </source>
</evidence>
<feature type="region of interest" description="Disordered" evidence="3">
    <location>
        <begin position="959"/>
        <end position="1035"/>
    </location>
</feature>
<comment type="similarity">
    <text evidence="1">Belongs to the SAPS family.</text>
</comment>
<dbReference type="GO" id="GO:0005829">
    <property type="term" value="C:cytosol"/>
    <property type="evidence" value="ECO:0007669"/>
    <property type="project" value="TreeGrafter"/>
</dbReference>
<dbReference type="GO" id="GO:0005634">
    <property type="term" value="C:nucleus"/>
    <property type="evidence" value="ECO:0007669"/>
    <property type="project" value="TreeGrafter"/>
</dbReference>
<evidence type="ECO:0008006" key="6">
    <source>
        <dbReference type="Google" id="ProtNLM"/>
    </source>
</evidence>
<feature type="compositionally biased region" description="Polar residues" evidence="3">
    <location>
        <begin position="534"/>
        <end position="548"/>
    </location>
</feature>
<feature type="compositionally biased region" description="Acidic residues" evidence="3">
    <location>
        <begin position="493"/>
        <end position="510"/>
    </location>
</feature>
<dbReference type="PANTHER" id="PTHR12634:SF8">
    <property type="entry name" value="FIERY MOUNTAIN, ISOFORM D"/>
    <property type="match status" value="1"/>
</dbReference>
<reference evidence="4 5" key="1">
    <citation type="journal article" date="2020" name="ISME J.">
        <title>Uncovering the hidden diversity of litter-decomposition mechanisms in mushroom-forming fungi.</title>
        <authorList>
            <person name="Floudas D."/>
            <person name="Bentzer J."/>
            <person name="Ahren D."/>
            <person name="Johansson T."/>
            <person name="Persson P."/>
            <person name="Tunlid A."/>
        </authorList>
    </citation>
    <scope>NUCLEOTIDE SEQUENCE [LARGE SCALE GENOMIC DNA]</scope>
    <source>
        <strain evidence="4 5">CBS 101986</strain>
    </source>
</reference>
<dbReference type="InterPro" id="IPR007587">
    <property type="entry name" value="SAPS"/>
</dbReference>
<feature type="compositionally biased region" description="Low complexity" evidence="3">
    <location>
        <begin position="565"/>
        <end position="593"/>
    </location>
</feature>
<dbReference type="Pfam" id="PF04499">
    <property type="entry name" value="SAPS"/>
    <property type="match status" value="1"/>
</dbReference>
<feature type="region of interest" description="Disordered" evidence="3">
    <location>
        <begin position="459"/>
        <end position="510"/>
    </location>
</feature>
<dbReference type="GO" id="GO:0019903">
    <property type="term" value="F:protein phosphatase binding"/>
    <property type="evidence" value="ECO:0007669"/>
    <property type="project" value="InterPro"/>
</dbReference>
<gene>
    <name evidence="4" type="ORF">D9619_005253</name>
</gene>
<evidence type="ECO:0000313" key="4">
    <source>
        <dbReference type="EMBL" id="KAF5330567.1"/>
    </source>
</evidence>
<feature type="region of interest" description="Disordered" evidence="3">
    <location>
        <begin position="795"/>
        <end position="851"/>
    </location>
</feature>
<accession>A0A8H5FBK5</accession>
<sequence>MFWRFGFHNGSAIDSLLDKEAPLEAILDEDDLLQECKAQNTRLTDYFERVDVLQKLLGYVTGQIDGEEKGRFKYPYIATEVLCSDIWSIVATCVGEQNQLLVPFWETVLDRSADDMKTQMTMATHFTKINSALMNKKPEEMFAFIQAQPDIVERIVRHIETPSFVDLLNRIIQMDEAVHNADILEWLSSQNLMGRLLDLLSPHYTSSVHAVVTDLIKNIISMATPSPGAGLQDSLQNGPASNRFARELAIKDNIVKLTGYMLYDFSAESCNTPENDVDNEEEGRLKTPTFDSSTSSVVHSISVVVELIRKNNSDYFEPYLFHTLRNRLIQVQQSSQLEGDDMRAELEKVMEEMVHRMGVVHLGPVLEVLSAHLADFQKYLKAPRSMQGQISTTIGVMTPFTLERYRIVELYAELLHCSNMSLLNRSAVFSHMYDSEGRLKGGLAGLEELAQVIAMNSSNERAAENMDETDDETAPSMEFPVRNAAYDDSGSLDSDDDMTDSGDEPSSSDDEAMEEIAMYDETPLSPIPFATSLPPVSSSPISESNVGLSPSEHNVPSSPSPSPSSSPSATSNPTTPGSDADSGRLSTSRTSGRGSRRSSRSRRRLTMEGSRDTLLPVGEQLKQRWLDENVLGTMIEMFFEFPWNNFLHSAVYDVVHQVMTGAVDGGYNRELIVSLFRDAKILRRIVDGQARNDAERHVAKNKGLRLGYMGHLMLISEDVITAMARFPPELRLTIAQYAPEPEWDQYVTGRYNETKKEDNRLLGGGKPVIGSGAARQMTQWKVDEDELGATVTAAAAASPGGNAGEGSSGSTVRGEFRRATSVGPSSMKSTADFGPAPMDEDDDDDDNISSNRAPHFARYLAQEMGSSDQFGSSSDEDDDDEGWLAQSTFGITSPAAPRPFTERRPLGNSGFGDSFNPGNDAATAMSEDPFSSQDDDGFGPFSDSAAATSDAFTFGSSFSDEDSSFESFGDFGDFQSAEDGESTPTTGSWTFASTNDVGGGTTSEKGDDTSNALSSSTSTLSPSSTSASDKKGSPK</sequence>
<evidence type="ECO:0000256" key="1">
    <source>
        <dbReference type="ARBA" id="ARBA00006180"/>
    </source>
</evidence>
<organism evidence="4 5">
    <name type="scientific">Psilocybe cf. subviscida</name>
    <dbReference type="NCBI Taxonomy" id="2480587"/>
    <lineage>
        <taxon>Eukaryota</taxon>
        <taxon>Fungi</taxon>
        <taxon>Dikarya</taxon>
        <taxon>Basidiomycota</taxon>
        <taxon>Agaricomycotina</taxon>
        <taxon>Agaricomycetes</taxon>
        <taxon>Agaricomycetidae</taxon>
        <taxon>Agaricales</taxon>
        <taxon>Agaricineae</taxon>
        <taxon>Strophariaceae</taxon>
        <taxon>Psilocybe</taxon>
    </lineage>
</organism>
<dbReference type="AlphaFoldDB" id="A0A8H5FBK5"/>
<dbReference type="GO" id="GO:0019888">
    <property type="term" value="F:protein phosphatase regulator activity"/>
    <property type="evidence" value="ECO:0007669"/>
    <property type="project" value="TreeGrafter"/>
</dbReference>
<keyword evidence="2" id="KW-0131">Cell cycle</keyword>
<name>A0A8H5FBK5_9AGAR</name>
<dbReference type="EMBL" id="JAACJJ010000001">
    <property type="protein sequence ID" value="KAF5330567.1"/>
    <property type="molecule type" value="Genomic_DNA"/>
</dbReference>